<feature type="domain" description="Phage shock protein PspC N-terminal" evidence="8">
    <location>
        <begin position="111"/>
        <end position="169"/>
    </location>
</feature>
<dbReference type="PANTHER" id="PTHR33885:SF3">
    <property type="entry name" value="PHAGE SHOCK PROTEIN C"/>
    <property type="match status" value="1"/>
</dbReference>
<evidence type="ECO:0000259" key="8">
    <source>
        <dbReference type="Pfam" id="PF04024"/>
    </source>
</evidence>
<accession>A0A5C6RM23</accession>
<dbReference type="OrthoDB" id="5772680at2"/>
<feature type="compositionally biased region" description="Basic and acidic residues" evidence="6">
    <location>
        <begin position="92"/>
        <end position="103"/>
    </location>
</feature>
<dbReference type="AlphaFoldDB" id="A0A5C6RM23"/>
<feature type="transmembrane region" description="Helical" evidence="7">
    <location>
        <begin position="297"/>
        <end position="323"/>
    </location>
</feature>
<evidence type="ECO:0000313" key="10">
    <source>
        <dbReference type="EMBL" id="TXB63004.1"/>
    </source>
</evidence>
<feature type="domain" description="PspC-related ToastRack" evidence="9">
    <location>
        <begin position="406"/>
        <end position="529"/>
    </location>
</feature>
<evidence type="ECO:0000256" key="2">
    <source>
        <dbReference type="ARBA" id="ARBA00022475"/>
    </source>
</evidence>
<dbReference type="GO" id="GO:0005886">
    <property type="term" value="C:plasma membrane"/>
    <property type="evidence" value="ECO:0007669"/>
    <property type="project" value="UniProtKB-SubCell"/>
</dbReference>
<dbReference type="RefSeq" id="WP_147167559.1">
    <property type="nucleotide sequence ID" value="NZ_VOOR01000020.1"/>
</dbReference>
<evidence type="ECO:0000256" key="5">
    <source>
        <dbReference type="ARBA" id="ARBA00023136"/>
    </source>
</evidence>
<dbReference type="Proteomes" id="UP000321580">
    <property type="component" value="Unassembled WGS sequence"/>
</dbReference>
<evidence type="ECO:0000256" key="7">
    <source>
        <dbReference type="SAM" id="Phobius"/>
    </source>
</evidence>
<dbReference type="PANTHER" id="PTHR33885">
    <property type="entry name" value="PHAGE SHOCK PROTEIN C"/>
    <property type="match status" value="1"/>
</dbReference>
<feature type="transmembrane region" description="Helical" evidence="7">
    <location>
        <begin position="255"/>
        <end position="285"/>
    </location>
</feature>
<evidence type="ECO:0000256" key="3">
    <source>
        <dbReference type="ARBA" id="ARBA00022692"/>
    </source>
</evidence>
<evidence type="ECO:0000313" key="11">
    <source>
        <dbReference type="Proteomes" id="UP000321580"/>
    </source>
</evidence>
<reference evidence="10 11" key="1">
    <citation type="submission" date="2019-08" db="EMBL/GenBank/DDBJ databases">
        <title>Genome of Phaeodactylibacter luteus.</title>
        <authorList>
            <person name="Bowman J.P."/>
        </authorList>
    </citation>
    <scope>NUCLEOTIDE SEQUENCE [LARGE SCALE GENOMIC DNA]</scope>
    <source>
        <strain evidence="10 11">KCTC 42180</strain>
    </source>
</reference>
<keyword evidence="4 7" id="KW-1133">Transmembrane helix</keyword>
<evidence type="ECO:0000256" key="6">
    <source>
        <dbReference type="SAM" id="MobiDB-lite"/>
    </source>
</evidence>
<dbReference type="EMBL" id="VOOR01000020">
    <property type="protein sequence ID" value="TXB63004.1"/>
    <property type="molecule type" value="Genomic_DNA"/>
</dbReference>
<comment type="subcellular location">
    <subcellularLocation>
        <location evidence="1">Cell membrane</location>
        <topology evidence="1">Single-pass membrane protein</topology>
    </subcellularLocation>
</comment>
<evidence type="ECO:0000256" key="4">
    <source>
        <dbReference type="ARBA" id="ARBA00022989"/>
    </source>
</evidence>
<gene>
    <name evidence="10" type="ORF">FRY97_10880</name>
</gene>
<evidence type="ECO:0000256" key="1">
    <source>
        <dbReference type="ARBA" id="ARBA00004162"/>
    </source>
</evidence>
<dbReference type="Pfam" id="PF04024">
    <property type="entry name" value="PspC"/>
    <property type="match status" value="1"/>
</dbReference>
<dbReference type="InterPro" id="IPR052027">
    <property type="entry name" value="PspC"/>
</dbReference>
<protein>
    <submittedName>
        <fullName evidence="10">PspC domain-containing protein</fullName>
    </submittedName>
</protein>
<keyword evidence="2" id="KW-1003">Cell membrane</keyword>
<dbReference type="InterPro" id="IPR054319">
    <property type="entry name" value="PspC-rel_ToastRack"/>
</dbReference>
<keyword evidence="3 7" id="KW-0812">Transmembrane</keyword>
<feature type="region of interest" description="Disordered" evidence="6">
    <location>
        <begin position="86"/>
        <end position="109"/>
    </location>
</feature>
<dbReference type="InterPro" id="IPR007168">
    <property type="entry name" value="Phageshock_PspC_N"/>
</dbReference>
<sequence>MNKVQQINLGGVPFTIDEDALGYLSRYLDTIHAHFRQSEGYEEITQDIEARLAELFQEGLGHRQIVALKDVEDAIVIMGTPEDFGAEPLEESGGHHQRQEDGPKGTYRTGKRLFRNPEDEVVGGVCSGIAAYFGVNDPLWVRLTFIVFVLSGGFGVPLYLILWAILPKAETASDRLAMRGEPINVSNIGKIIEEEVAHISNKVSELSSELGGKDSKKKAQSVSSALNEALRQIVSIIGKVLGAIIGIISNLWKPILVLIGGALILGFLASWMAAISGTVFFWPYLEYFSPEWPMLSMLGAFNIFIIIGMFLLSAGLSITRLLYGTRMSRPWRIGLSGFGVLNFISLFLVLTFMVRDFSNEASVERSVGLSAITTDTLNLRIERHSAAGAAFSIDNDLSFYPEQLKVRNVDIAIRRGEGEGFLLRERLQSRGTNQALAEELALGIAYEPKVEGDVLTLPDYLSIPRGTKWRVQEVELTLQIPEGKFIRFDGAERFSIQEADKAAHRPRIYDNPGSIWEMTDQGLVCLDCRE</sequence>
<comment type="caution">
    <text evidence="10">The sequence shown here is derived from an EMBL/GenBank/DDBJ whole genome shotgun (WGS) entry which is preliminary data.</text>
</comment>
<feature type="transmembrane region" description="Helical" evidence="7">
    <location>
        <begin position="143"/>
        <end position="166"/>
    </location>
</feature>
<keyword evidence="11" id="KW-1185">Reference proteome</keyword>
<evidence type="ECO:0000259" key="9">
    <source>
        <dbReference type="Pfam" id="PF22744"/>
    </source>
</evidence>
<keyword evidence="5 7" id="KW-0472">Membrane</keyword>
<name>A0A5C6RM23_9BACT</name>
<feature type="transmembrane region" description="Helical" evidence="7">
    <location>
        <begin position="335"/>
        <end position="354"/>
    </location>
</feature>
<organism evidence="10 11">
    <name type="scientific">Phaeodactylibacter luteus</name>
    <dbReference type="NCBI Taxonomy" id="1564516"/>
    <lineage>
        <taxon>Bacteria</taxon>
        <taxon>Pseudomonadati</taxon>
        <taxon>Bacteroidota</taxon>
        <taxon>Saprospiria</taxon>
        <taxon>Saprospirales</taxon>
        <taxon>Haliscomenobacteraceae</taxon>
        <taxon>Phaeodactylibacter</taxon>
    </lineage>
</organism>
<feature type="transmembrane region" description="Helical" evidence="7">
    <location>
        <begin position="229"/>
        <end position="248"/>
    </location>
</feature>
<dbReference type="Pfam" id="PF22744">
    <property type="entry name" value="Toast-rack_PspC-Cterm"/>
    <property type="match status" value="1"/>
</dbReference>
<proteinExistence type="predicted"/>